<comment type="subcellular location">
    <subcellularLocation>
        <location evidence="9">Cell membrane</location>
    </subcellularLocation>
</comment>
<dbReference type="EMBL" id="BDFE01000016">
    <property type="protein sequence ID" value="GAU09062.1"/>
    <property type="molecule type" value="Genomic_DNA"/>
</dbReference>
<feature type="domain" description="3-deoxy-D-manno-octulosonic-acid transferase N-terminal" evidence="10">
    <location>
        <begin position="30"/>
        <end position="207"/>
    </location>
</feature>
<comment type="caution">
    <text evidence="11">The sequence shown here is derived from an EMBL/GenBank/DDBJ whole genome shotgun (WGS) entry which is preliminary data.</text>
</comment>
<keyword evidence="4 9" id="KW-0808">Transferase</keyword>
<evidence type="ECO:0000256" key="3">
    <source>
        <dbReference type="ARBA" id="ARBA00019077"/>
    </source>
</evidence>
<dbReference type="EC" id="2.4.99.12" evidence="2 9"/>
<proteinExistence type="inferred from homology"/>
<dbReference type="Proteomes" id="UP000095200">
    <property type="component" value="Unassembled WGS sequence"/>
</dbReference>
<reference evidence="12" key="1">
    <citation type="submission" date="2016-06" db="EMBL/GenBank/DDBJ databases">
        <title>Draft genome sequence of Desulfoplanes formicivorans strain Pf12B.</title>
        <authorList>
            <person name="Watanabe M."/>
            <person name="Kojima H."/>
            <person name="Fukui M."/>
        </authorList>
    </citation>
    <scope>NUCLEOTIDE SEQUENCE [LARGE SCALE GENOMIC DNA]</scope>
    <source>
        <strain evidence="12">Pf12B</strain>
    </source>
</reference>
<comment type="similarity">
    <text evidence="9">Belongs to the glycosyltransferase group 1 family.</text>
</comment>
<evidence type="ECO:0000259" key="10">
    <source>
        <dbReference type="Pfam" id="PF04413"/>
    </source>
</evidence>
<dbReference type="GO" id="GO:0005886">
    <property type="term" value="C:plasma membrane"/>
    <property type="evidence" value="ECO:0007669"/>
    <property type="project" value="UniProtKB-SubCell"/>
</dbReference>
<keyword evidence="9" id="KW-1003">Cell membrane</keyword>
<protein>
    <recommendedName>
        <fullName evidence="3 9">3-deoxy-D-manno-octulosonic acid transferase</fullName>
        <shortName evidence="9">Kdo transferase</shortName>
        <ecNumber evidence="2 9">2.4.99.12</ecNumber>
    </recommendedName>
    <alternativeName>
        <fullName evidence="5 9">Lipid IV(A) 3-deoxy-D-manno-octulosonic acid transferase</fullName>
    </alternativeName>
</protein>
<dbReference type="GO" id="GO:0009245">
    <property type="term" value="P:lipid A biosynthetic process"/>
    <property type="evidence" value="ECO:0007669"/>
    <property type="project" value="TreeGrafter"/>
</dbReference>
<dbReference type="Gene3D" id="3.40.50.11720">
    <property type="entry name" value="3-Deoxy-D-manno-octulosonic-acid transferase, N-terminal domain"/>
    <property type="match status" value="1"/>
</dbReference>
<evidence type="ECO:0000256" key="7">
    <source>
        <dbReference type="PIRSR" id="PIRSR639901-1"/>
    </source>
</evidence>
<comment type="catalytic activity">
    <reaction evidence="6 9">
        <text>lipid IVA (E. coli) + CMP-3-deoxy-beta-D-manno-octulosonate = alpha-Kdo-(2-&gt;6)-lipid IVA (E. coli) + CMP + H(+)</text>
        <dbReference type="Rhea" id="RHEA:28066"/>
        <dbReference type="ChEBI" id="CHEBI:15378"/>
        <dbReference type="ChEBI" id="CHEBI:58603"/>
        <dbReference type="ChEBI" id="CHEBI:60364"/>
        <dbReference type="ChEBI" id="CHEBI:60377"/>
        <dbReference type="ChEBI" id="CHEBI:85987"/>
        <dbReference type="EC" id="2.4.99.12"/>
    </reaction>
</comment>
<evidence type="ECO:0000256" key="2">
    <source>
        <dbReference type="ARBA" id="ARBA00012621"/>
    </source>
</evidence>
<dbReference type="GO" id="GO:0043842">
    <property type="term" value="F:Kdo transferase activity"/>
    <property type="evidence" value="ECO:0007669"/>
    <property type="project" value="UniProtKB-EC"/>
</dbReference>
<dbReference type="PANTHER" id="PTHR42755">
    <property type="entry name" value="3-DEOXY-MANNO-OCTULOSONATE CYTIDYLYLTRANSFERASE"/>
    <property type="match status" value="1"/>
</dbReference>
<evidence type="ECO:0000256" key="4">
    <source>
        <dbReference type="ARBA" id="ARBA00022679"/>
    </source>
</evidence>
<evidence type="ECO:0000256" key="6">
    <source>
        <dbReference type="ARBA" id="ARBA00049183"/>
    </source>
</evidence>
<gene>
    <name evidence="11" type="ORF">DPF_1782</name>
</gene>
<evidence type="ECO:0000256" key="8">
    <source>
        <dbReference type="PIRSR" id="PIRSR639901-2"/>
    </source>
</evidence>
<dbReference type="InterPro" id="IPR038107">
    <property type="entry name" value="Glycos_transf_N_sf"/>
</dbReference>
<evidence type="ECO:0000256" key="9">
    <source>
        <dbReference type="RuleBase" id="RU365103"/>
    </source>
</evidence>
<feature type="active site" description="Proton acceptor" evidence="7">
    <location>
        <position position="55"/>
    </location>
</feature>
<dbReference type="GO" id="GO:0009244">
    <property type="term" value="P:lipopolysaccharide core region biosynthetic process"/>
    <property type="evidence" value="ECO:0007669"/>
    <property type="project" value="UniProtKB-UniRule"/>
</dbReference>
<dbReference type="OrthoDB" id="9789797at2"/>
<feature type="site" description="Transition state stabilizer" evidence="8">
    <location>
        <position position="205"/>
    </location>
</feature>
<keyword evidence="9" id="KW-0472">Membrane</keyword>
<name>A0A194AG56_9BACT</name>
<comment type="function">
    <text evidence="9">Involved in lipopolysaccharide (LPS) biosynthesis. Catalyzes the transfer of 3-deoxy-D-manno-octulosonate (Kdo) residue(s) from CMP-Kdo to lipid IV(A), the tetraacyldisaccharide-1,4'-bisphosphate precursor of lipid A.</text>
</comment>
<dbReference type="UniPathway" id="UPA00958"/>
<dbReference type="Pfam" id="PF04413">
    <property type="entry name" value="Glycos_transf_N"/>
    <property type="match status" value="1"/>
</dbReference>
<keyword evidence="12" id="KW-1185">Reference proteome</keyword>
<dbReference type="PANTHER" id="PTHR42755:SF1">
    <property type="entry name" value="3-DEOXY-D-MANNO-OCTULOSONIC ACID TRANSFERASE, MITOCHONDRIAL-RELATED"/>
    <property type="match status" value="1"/>
</dbReference>
<organism evidence="11 12">
    <name type="scientific">Desulfoplanes formicivorans</name>
    <dbReference type="NCBI Taxonomy" id="1592317"/>
    <lineage>
        <taxon>Bacteria</taxon>
        <taxon>Pseudomonadati</taxon>
        <taxon>Thermodesulfobacteriota</taxon>
        <taxon>Desulfovibrionia</taxon>
        <taxon>Desulfovibrionales</taxon>
        <taxon>Desulfoplanaceae</taxon>
        <taxon>Desulfoplanes</taxon>
    </lineage>
</organism>
<accession>A0A194AG56</accession>
<dbReference type="InterPro" id="IPR007507">
    <property type="entry name" value="Glycos_transf_N"/>
</dbReference>
<evidence type="ECO:0000256" key="1">
    <source>
        <dbReference type="ARBA" id="ARBA00004713"/>
    </source>
</evidence>
<feature type="site" description="Transition state stabilizer" evidence="8">
    <location>
        <position position="130"/>
    </location>
</feature>
<evidence type="ECO:0000313" key="11">
    <source>
        <dbReference type="EMBL" id="GAU09062.1"/>
    </source>
</evidence>
<comment type="pathway">
    <text evidence="1 9">Bacterial outer membrane biogenesis; LPS core biosynthesis.</text>
</comment>
<dbReference type="AlphaFoldDB" id="A0A194AG56"/>
<dbReference type="RefSeq" id="WP_069859205.1">
    <property type="nucleotide sequence ID" value="NZ_BDFE01000016.1"/>
</dbReference>
<keyword evidence="9" id="KW-0448">Lipopolysaccharide biosynthesis</keyword>
<evidence type="ECO:0000256" key="5">
    <source>
        <dbReference type="ARBA" id="ARBA00031445"/>
    </source>
</evidence>
<dbReference type="InterPro" id="IPR039901">
    <property type="entry name" value="Kdotransferase"/>
</dbReference>
<dbReference type="Gene3D" id="3.40.50.2000">
    <property type="entry name" value="Glycogen Phosphorylase B"/>
    <property type="match status" value="1"/>
</dbReference>
<evidence type="ECO:0000313" key="12">
    <source>
        <dbReference type="Proteomes" id="UP000095200"/>
    </source>
</evidence>
<sequence length="418" mass="46089">MKTSLFLGLYTLLWTLALPLVFLNKRLREHWFARLGWSIGRKHHDIWMQAASVGEAFLAISLADHLAREHPELSVLITTNTSQGYDILTEHARKCPEATRPAISICPLDHPWIISRFMRRTTPGAVVLLETELWPGILGYCKRHKCPVLVANARMSPTSFAGYMPLSPILESLGPTDIMAISSADGARFSLLFKDARVTTMPNIKFDRIGENPTIPYVANPLSRFFRPSAKLVALGSIREEEEPVISAAITQLVSHHPATIIALVPRHQHRISAWKTFLKSTSISWVLRSKLVGPVKPGTVVLWDRFGELQHIYALAKTAFVGGSLAPLGGQNFLEPLAQGVCPVIGPFWKNFHWVGQELIDQGLVTVVSDHQQLANELGAAASMSREKVRAAAEAYLASRRGGTALVGARIASLLNL</sequence>
<dbReference type="STRING" id="1592317.DPF_1782"/>